<evidence type="ECO:0008006" key="4">
    <source>
        <dbReference type="Google" id="ProtNLM"/>
    </source>
</evidence>
<dbReference type="HOGENOM" id="CLU_089196_0_0_2"/>
<feature type="transmembrane region" description="Helical" evidence="1">
    <location>
        <begin position="80"/>
        <end position="97"/>
    </location>
</feature>
<sequence>MFASFLDRIDDEVTRRLVHASTSVLPLAYVFVAELTWRHVQALLVLAMVGALGLEIVRLYVGLDWWIFDRLTREYEQENLAAYFLGGVGLTVVAFAFPPAGADPLIGSPFDPSPVAVPAMLMLTIGDPFSGLLGAGELQAVKQTWVLLAMFGLTTLIASAFVPPLPAILGGLAATVADGAKPVIRGYVVDDNLTIAPSAAVAMFVAIEYLPALGV</sequence>
<feature type="transmembrane region" description="Helical" evidence="1">
    <location>
        <begin position="147"/>
        <end position="174"/>
    </location>
</feature>
<evidence type="ECO:0000313" key="2">
    <source>
        <dbReference type="EMBL" id="ACV11663.1"/>
    </source>
</evidence>
<keyword evidence="1" id="KW-0812">Transmembrane</keyword>
<keyword evidence="1" id="KW-0472">Membrane</keyword>
<feature type="transmembrane region" description="Helical" evidence="1">
    <location>
        <begin position="43"/>
        <end position="68"/>
    </location>
</feature>
<dbReference type="GO" id="GO:0004143">
    <property type="term" value="F:ATP-dependent diacylglycerol kinase activity"/>
    <property type="evidence" value="ECO:0007669"/>
    <property type="project" value="InterPro"/>
</dbReference>
<accession>C7NP76</accession>
<evidence type="ECO:0000256" key="1">
    <source>
        <dbReference type="SAM" id="Phobius"/>
    </source>
</evidence>
<dbReference type="EMBL" id="CP001687">
    <property type="protein sequence ID" value="ACV11663.1"/>
    <property type="molecule type" value="Genomic_DNA"/>
</dbReference>
<keyword evidence="3" id="KW-1185">Reference proteome</keyword>
<organism evidence="2 3">
    <name type="scientific">Halorhabdus utahensis (strain DSM 12940 / JCM 11049 / AX-2)</name>
    <dbReference type="NCBI Taxonomy" id="519442"/>
    <lineage>
        <taxon>Archaea</taxon>
        <taxon>Methanobacteriati</taxon>
        <taxon>Methanobacteriota</taxon>
        <taxon>Stenosarchaea group</taxon>
        <taxon>Halobacteria</taxon>
        <taxon>Halobacteriales</taxon>
        <taxon>Haloarculaceae</taxon>
        <taxon>Halorhabdus</taxon>
    </lineage>
</organism>
<proteinExistence type="predicted"/>
<keyword evidence="1" id="KW-1133">Transmembrane helix</keyword>
<protein>
    <recommendedName>
        <fullName evidence="4">Dolichol kinase</fullName>
    </recommendedName>
</protein>
<dbReference type="AlphaFoldDB" id="C7NP76"/>
<reference evidence="2 3" key="1">
    <citation type="journal article" date="2009" name="Stand. Genomic Sci.">
        <title>Complete genome sequence of Halorhabdus utahensis type strain (AX-2).</title>
        <authorList>
            <person name="Anderson I."/>
            <person name="Tindall B.J."/>
            <person name="Pomrenke H."/>
            <person name="Goker M."/>
            <person name="Lapidus A."/>
            <person name="Nolan M."/>
            <person name="Copeland A."/>
            <person name="Glavina Del Rio T."/>
            <person name="Chen F."/>
            <person name="Tice H."/>
            <person name="Cheng J.F."/>
            <person name="Lucas S."/>
            <person name="Chertkov O."/>
            <person name="Bruce D."/>
            <person name="Brettin T."/>
            <person name="Detter J.C."/>
            <person name="Han C."/>
            <person name="Goodwin L."/>
            <person name="Land M."/>
            <person name="Hauser L."/>
            <person name="Chang Y.J."/>
            <person name="Jeffries C.D."/>
            <person name="Pitluck S."/>
            <person name="Pati A."/>
            <person name="Mavromatis K."/>
            <person name="Ivanova N."/>
            <person name="Ovchinnikova G."/>
            <person name="Chen A."/>
            <person name="Palaniappan K."/>
            <person name="Chain P."/>
            <person name="Rohde M."/>
            <person name="Bristow J."/>
            <person name="Eisen J.A."/>
            <person name="Markowitz V."/>
            <person name="Hugenholtz P."/>
            <person name="Kyrpides N.C."/>
            <person name="Klenk H.P."/>
        </authorList>
    </citation>
    <scope>NUCLEOTIDE SEQUENCE [LARGE SCALE GENOMIC DNA]</scope>
    <source>
        <strain evidence="3">DSM 12940 / JCM 11049 / AX-2</strain>
    </source>
</reference>
<evidence type="ECO:0000313" key="3">
    <source>
        <dbReference type="Proteomes" id="UP000002071"/>
    </source>
</evidence>
<feature type="transmembrane region" description="Helical" evidence="1">
    <location>
        <begin position="194"/>
        <end position="213"/>
    </location>
</feature>
<dbReference type="eggNOG" id="arCOG01881">
    <property type="taxonomic scope" value="Archaea"/>
</dbReference>
<dbReference type="PANTHER" id="PTHR31303">
    <property type="entry name" value="CTP-DEPENDENT DIACYLGLYCEROL KINASE 1"/>
    <property type="match status" value="1"/>
</dbReference>
<dbReference type="KEGG" id="hut:Huta_1487"/>
<dbReference type="Proteomes" id="UP000002071">
    <property type="component" value="Chromosome"/>
</dbReference>
<name>C7NP76_HALUD</name>
<dbReference type="STRING" id="519442.Huta_1487"/>
<dbReference type="PANTHER" id="PTHR31303:SF1">
    <property type="entry name" value="CTP-DEPENDENT DIACYLGLYCEROL KINASE 1"/>
    <property type="match status" value="1"/>
</dbReference>
<feature type="transmembrane region" description="Helical" evidence="1">
    <location>
        <begin position="117"/>
        <end position="135"/>
    </location>
</feature>
<dbReference type="InterPro" id="IPR037997">
    <property type="entry name" value="Dgk1-like"/>
</dbReference>
<gene>
    <name evidence="2" type="ordered locus">Huta_1487</name>
</gene>